<feature type="compositionally biased region" description="Basic and acidic residues" evidence="1">
    <location>
        <begin position="128"/>
        <end position="140"/>
    </location>
</feature>
<dbReference type="InParanoid" id="H3HD99"/>
<dbReference type="AlphaFoldDB" id="H3HD99"/>
<dbReference type="HOGENOM" id="CLU_1699030_0_0_1"/>
<name>H3HD99_PHYRM</name>
<reference evidence="3" key="1">
    <citation type="journal article" date="2006" name="Science">
        <title>Phytophthora genome sequences uncover evolutionary origins and mechanisms of pathogenesis.</title>
        <authorList>
            <person name="Tyler B.M."/>
            <person name="Tripathy S."/>
            <person name="Zhang X."/>
            <person name="Dehal P."/>
            <person name="Jiang R.H."/>
            <person name="Aerts A."/>
            <person name="Arredondo F.D."/>
            <person name="Baxter L."/>
            <person name="Bensasson D."/>
            <person name="Beynon J.L."/>
            <person name="Chapman J."/>
            <person name="Damasceno C.M."/>
            <person name="Dorrance A.E."/>
            <person name="Dou D."/>
            <person name="Dickerman A.W."/>
            <person name="Dubchak I.L."/>
            <person name="Garbelotto M."/>
            <person name="Gijzen M."/>
            <person name="Gordon S.G."/>
            <person name="Govers F."/>
            <person name="Grunwald N.J."/>
            <person name="Huang W."/>
            <person name="Ivors K.L."/>
            <person name="Jones R.W."/>
            <person name="Kamoun S."/>
            <person name="Krampis K."/>
            <person name="Lamour K.H."/>
            <person name="Lee M.K."/>
            <person name="McDonald W.H."/>
            <person name="Medina M."/>
            <person name="Meijer H.J."/>
            <person name="Nordberg E.K."/>
            <person name="Maclean D.J."/>
            <person name="Ospina-Giraldo M.D."/>
            <person name="Morris P.F."/>
            <person name="Phuntumart V."/>
            <person name="Putnam N.H."/>
            <person name="Rash S."/>
            <person name="Rose J.K."/>
            <person name="Sakihama Y."/>
            <person name="Salamov A.A."/>
            <person name="Savidor A."/>
            <person name="Scheuring C.F."/>
            <person name="Smith B.M."/>
            <person name="Sobral B.W."/>
            <person name="Terry A."/>
            <person name="Torto-Alalibo T.A."/>
            <person name="Win J."/>
            <person name="Xu Z."/>
            <person name="Zhang H."/>
            <person name="Grigoriev I.V."/>
            <person name="Rokhsar D.S."/>
            <person name="Boore J.L."/>
        </authorList>
    </citation>
    <scope>NUCLEOTIDE SEQUENCE [LARGE SCALE GENOMIC DNA]</scope>
    <source>
        <strain evidence="3">Pr102</strain>
    </source>
</reference>
<protein>
    <submittedName>
        <fullName evidence="2">Uncharacterized protein</fullName>
    </submittedName>
</protein>
<evidence type="ECO:0000313" key="3">
    <source>
        <dbReference type="Proteomes" id="UP000005238"/>
    </source>
</evidence>
<dbReference type="STRING" id="164328.H3HD99"/>
<dbReference type="Proteomes" id="UP000005238">
    <property type="component" value="Unassembled WGS sequence"/>
</dbReference>
<dbReference type="eggNOG" id="ENOG502RRZF">
    <property type="taxonomic scope" value="Eukaryota"/>
</dbReference>
<accession>H3HD99</accession>
<dbReference type="VEuPathDB" id="FungiDB:KRP22_5412"/>
<keyword evidence="3" id="KW-1185">Reference proteome</keyword>
<sequence length="155" mass="17411">MTTFARRGAMPHHHVPEPKETPPVVHRLRLELNRTVRRRVTEAVDAVCVAFEDELTHLVAPSVEANDTYEFFYDCCSRLAQFIDNNMDTTPGFLQQMDRLIFACHSGASGSALHSVMTKNLRIRRRDGGVKEMERDDVKVESVVAGEGEQPGGTE</sequence>
<evidence type="ECO:0000256" key="1">
    <source>
        <dbReference type="SAM" id="MobiDB-lite"/>
    </source>
</evidence>
<dbReference type="EMBL" id="DS566056">
    <property type="status" value="NOT_ANNOTATED_CDS"/>
    <property type="molecule type" value="Genomic_DNA"/>
</dbReference>
<dbReference type="EnsemblProtists" id="Phyra95961">
    <property type="protein sequence ID" value="Phyra95961"/>
    <property type="gene ID" value="Phyra95961"/>
</dbReference>
<feature type="region of interest" description="Disordered" evidence="1">
    <location>
        <begin position="1"/>
        <end position="22"/>
    </location>
</feature>
<dbReference type="VEuPathDB" id="FungiDB:KRP23_6034"/>
<evidence type="ECO:0000313" key="2">
    <source>
        <dbReference type="EnsemblProtists" id="Phyra95961"/>
    </source>
</evidence>
<reference evidence="2" key="2">
    <citation type="submission" date="2015-06" db="UniProtKB">
        <authorList>
            <consortium name="EnsemblProtists"/>
        </authorList>
    </citation>
    <scope>IDENTIFICATION</scope>
    <source>
        <strain evidence="2">Pr102</strain>
    </source>
</reference>
<feature type="region of interest" description="Disordered" evidence="1">
    <location>
        <begin position="128"/>
        <end position="155"/>
    </location>
</feature>
<proteinExistence type="predicted"/>
<organism evidence="2 3">
    <name type="scientific">Phytophthora ramorum</name>
    <name type="common">Sudden oak death agent</name>
    <dbReference type="NCBI Taxonomy" id="164328"/>
    <lineage>
        <taxon>Eukaryota</taxon>
        <taxon>Sar</taxon>
        <taxon>Stramenopiles</taxon>
        <taxon>Oomycota</taxon>
        <taxon>Peronosporomycetes</taxon>
        <taxon>Peronosporales</taxon>
        <taxon>Peronosporaceae</taxon>
        <taxon>Phytophthora</taxon>
    </lineage>
</organism>